<keyword evidence="3" id="KW-1185">Reference proteome</keyword>
<dbReference type="Proteomes" id="UP001355206">
    <property type="component" value="Unassembled WGS sequence"/>
</dbReference>
<organism evidence="2 3">
    <name type="scientific">Methylobacterium oryzae</name>
    <dbReference type="NCBI Taxonomy" id="334852"/>
    <lineage>
        <taxon>Bacteria</taxon>
        <taxon>Pseudomonadati</taxon>
        <taxon>Pseudomonadota</taxon>
        <taxon>Alphaproteobacteria</taxon>
        <taxon>Hyphomicrobiales</taxon>
        <taxon>Methylobacteriaceae</taxon>
        <taxon>Methylobacterium</taxon>
    </lineage>
</organism>
<gene>
    <name evidence="2" type="ORF">MOTC310_11995</name>
</gene>
<evidence type="ECO:0000313" key="3">
    <source>
        <dbReference type="Proteomes" id="UP001355206"/>
    </source>
</evidence>
<sequence length="112" mass="12181">MADRRIYPDDAAERLKKHAGQPYRPSNGSEGEYFAAVWCAGCSRRNGFAGQGCMIFVASMAHGINEPGYPEEWQYGADGQPGCTGFRDATVRARVARCGRTADLFSTEAPRG</sequence>
<accession>A0ABU7TNR1</accession>
<reference evidence="2 3" key="1">
    <citation type="journal article" date="2012" name="Genet. Mol. Biol.">
        <title>Analysis of 16S rRNA and mxaF genes revealing insights into Methylobacterium niche-specific plant association.</title>
        <authorList>
            <person name="Dourado M.N."/>
            <person name="Andreote F.D."/>
            <person name="Dini-Andreote F."/>
            <person name="Conti R."/>
            <person name="Araujo J.M."/>
            <person name="Araujo W.L."/>
        </authorList>
    </citation>
    <scope>NUCLEOTIDE SEQUENCE [LARGE SCALE GENOMIC DNA]</scope>
    <source>
        <strain evidence="2 3">TC3-10</strain>
    </source>
</reference>
<dbReference type="EMBL" id="MLCA01000006">
    <property type="protein sequence ID" value="MEE7491146.1"/>
    <property type="molecule type" value="Genomic_DNA"/>
</dbReference>
<proteinExistence type="predicted"/>
<feature type="compositionally biased region" description="Basic and acidic residues" evidence="1">
    <location>
        <begin position="1"/>
        <end position="14"/>
    </location>
</feature>
<comment type="caution">
    <text evidence="2">The sequence shown here is derived from an EMBL/GenBank/DDBJ whole genome shotgun (WGS) entry which is preliminary data.</text>
</comment>
<evidence type="ECO:0000313" key="2">
    <source>
        <dbReference type="EMBL" id="MEE7491146.1"/>
    </source>
</evidence>
<protein>
    <submittedName>
        <fullName evidence="2">Uncharacterized protein</fullName>
    </submittedName>
</protein>
<feature type="region of interest" description="Disordered" evidence="1">
    <location>
        <begin position="1"/>
        <end position="28"/>
    </location>
</feature>
<evidence type="ECO:0000256" key="1">
    <source>
        <dbReference type="SAM" id="MobiDB-lite"/>
    </source>
</evidence>
<dbReference type="RefSeq" id="WP_331301933.1">
    <property type="nucleotide sequence ID" value="NZ_MLCA01000006.1"/>
</dbReference>
<name>A0ABU7TNR1_9HYPH</name>